<dbReference type="Proteomes" id="UP001139028">
    <property type="component" value="Unassembled WGS sequence"/>
</dbReference>
<evidence type="ECO:0000313" key="1">
    <source>
        <dbReference type="EMBL" id="MCO1336116.1"/>
    </source>
</evidence>
<comment type="caution">
    <text evidence="1">The sequence shown here is derived from an EMBL/GenBank/DDBJ whole genome shotgun (WGS) entry which is preliminary data.</text>
</comment>
<accession>A0A9X2EQR4</accession>
<dbReference type="SUPFAM" id="SSF52788">
    <property type="entry name" value="Phosphotyrosine protein phosphatases I"/>
    <property type="match status" value="1"/>
</dbReference>
<proteinExistence type="predicted"/>
<dbReference type="Gene3D" id="3.40.50.2300">
    <property type="match status" value="1"/>
</dbReference>
<gene>
    <name evidence="1" type="ORF">MO867_17430</name>
</gene>
<organism evidence="1 2">
    <name type="scientific">Microbulbifer okhotskensis</name>
    <dbReference type="NCBI Taxonomy" id="2926617"/>
    <lineage>
        <taxon>Bacteria</taxon>
        <taxon>Pseudomonadati</taxon>
        <taxon>Pseudomonadota</taxon>
        <taxon>Gammaproteobacteria</taxon>
        <taxon>Cellvibrionales</taxon>
        <taxon>Microbulbiferaceae</taxon>
        <taxon>Microbulbifer</taxon>
    </lineage>
</organism>
<dbReference type="InterPro" id="IPR036196">
    <property type="entry name" value="Ptyr_pPase_sf"/>
</dbReference>
<reference evidence="1" key="1">
    <citation type="journal article" date="2022" name="Arch. Microbiol.">
        <title>Microbulbifer okhotskensis sp. nov., isolated from a deep bottom sediment of the Okhotsk Sea.</title>
        <authorList>
            <person name="Romanenko L."/>
            <person name="Kurilenko V."/>
            <person name="Otstavnykh N."/>
            <person name="Velansky P."/>
            <person name="Isaeva M."/>
            <person name="Mikhailov V."/>
        </authorList>
    </citation>
    <scope>NUCLEOTIDE SEQUENCE</scope>
    <source>
        <strain evidence="1">OS29</strain>
    </source>
</reference>
<dbReference type="EMBL" id="JALBWM010000106">
    <property type="protein sequence ID" value="MCO1336116.1"/>
    <property type="molecule type" value="Genomic_DNA"/>
</dbReference>
<name>A0A9X2EQR4_9GAMM</name>
<dbReference type="RefSeq" id="WP_252471520.1">
    <property type="nucleotide sequence ID" value="NZ_JALBWM010000106.1"/>
</dbReference>
<sequence>MASVDQFLKQTLKANLLYIEEKFEQLQGIGDRSKAYGIMAKYAPLKMATRTKTLEEPPMNLLFVCTHNPCRSKHAEIGGR</sequence>
<protein>
    <submittedName>
        <fullName evidence="1">Uncharacterized protein</fullName>
    </submittedName>
</protein>
<dbReference type="AlphaFoldDB" id="A0A9X2EQR4"/>
<keyword evidence="2" id="KW-1185">Reference proteome</keyword>
<evidence type="ECO:0000313" key="2">
    <source>
        <dbReference type="Proteomes" id="UP001139028"/>
    </source>
</evidence>